<dbReference type="GeneID" id="80545095"/>
<dbReference type="KEGG" id="vg:80545095"/>
<organism evidence="1 2">
    <name type="scientific">Poseidoniales virus YSH_150918</name>
    <dbReference type="NCBI Taxonomy" id="3071324"/>
    <lineage>
        <taxon>Viruses</taxon>
        <taxon>Duplodnaviria</taxon>
        <taxon>Heunggongvirae</taxon>
        <taxon>Uroviricota</taxon>
        <taxon>Caudoviricetes</taxon>
        <taxon>Magrovirales</taxon>
        <taxon>Aoguangviridae</taxon>
        <taxon>Aobingvirus</taxon>
        <taxon>Aobingvirus yangshanense</taxon>
    </lineage>
</organism>
<dbReference type="Proteomes" id="UP001157002">
    <property type="component" value="Segment"/>
</dbReference>
<name>A0A976UBM2_9CAUD</name>
<evidence type="ECO:0000313" key="2">
    <source>
        <dbReference type="Proteomes" id="UP001157002"/>
    </source>
</evidence>
<dbReference type="SUPFAM" id="SSF56747">
    <property type="entry name" value="Prim-pol domain"/>
    <property type="match status" value="1"/>
</dbReference>
<keyword evidence="2" id="KW-1185">Reference proteome</keyword>
<evidence type="ECO:0000313" key="1">
    <source>
        <dbReference type="EMBL" id="UVF62540.1"/>
    </source>
</evidence>
<dbReference type="EMBL" id="ON649702">
    <property type="protein sequence ID" value="UVF62540.1"/>
    <property type="molecule type" value="Genomic_DNA"/>
</dbReference>
<protein>
    <submittedName>
        <fullName evidence="1">Uncharacterized protein</fullName>
    </submittedName>
</protein>
<sequence>MKFPREVWAGSHLKNARQFPRKIVKNKKEYIEFISAQNGKTNLYTTVYDFADFSNSAKVEESIIRDRIFLDFDAHEDSLDMAFRDVRHIMEHFVISNDYKHTLFFSGRGFHLFLFGEETDDMRNIQQLFREVKSILVEKFGEVTIDDRVGQATRLRRIPNTANLASSDENNNPYFCIPLTYDDLTTTSSILEMAKEPRKLSFEIQGNNLVVFPEMPPLEEIQGEVNVPEIVGNLPILPCLYNAIMTENPSHMARAYLVSWYRDLLSQCRPLSSMAEKESVLNAIVEEIKINFGEREDVWLDWCEQETRKHARFTVYGNYKTPNCKTKLIPEGYCIGRCWRFPIVKE</sequence>
<dbReference type="RefSeq" id="YP_010806134.1">
    <property type="nucleotide sequence ID" value="NC_077214.1"/>
</dbReference>
<accession>A0A976UBM2</accession>
<proteinExistence type="predicted"/>
<reference evidence="1 2" key="1">
    <citation type="submission" date="2022-05" db="EMBL/GenBank/DDBJ databases">
        <title>Diverse viruses of marine archaea discovered using metagenomics.</title>
        <authorList>
            <person name="Zhou Y."/>
        </authorList>
    </citation>
    <scope>NUCLEOTIDE SEQUENCE [LARGE SCALE GENOMIC DNA]</scope>
    <source>
        <strain evidence="1">YSH_150918</strain>
    </source>
</reference>